<keyword evidence="3" id="KW-1185">Reference proteome</keyword>
<gene>
    <name evidence="2" type="ORF">KX928_17815</name>
</gene>
<evidence type="ECO:0000313" key="3">
    <source>
        <dbReference type="Proteomes" id="UP001138661"/>
    </source>
</evidence>
<dbReference type="EMBL" id="JAHXDN010000005">
    <property type="protein sequence ID" value="MBW4709647.1"/>
    <property type="molecule type" value="Genomic_DNA"/>
</dbReference>
<evidence type="ECO:0000259" key="1">
    <source>
        <dbReference type="PROSITE" id="PS51891"/>
    </source>
</evidence>
<feature type="domain" description="CENP-V/GFA" evidence="1">
    <location>
        <begin position="7"/>
        <end position="121"/>
    </location>
</feature>
<dbReference type="AlphaFoldDB" id="A0A9X1K4F0"/>
<accession>A0A9X1K4F0</accession>
<dbReference type="Pfam" id="PF04828">
    <property type="entry name" value="GFA"/>
    <property type="match status" value="1"/>
</dbReference>
<comment type="caution">
    <text evidence="2">The sequence shown here is derived from an EMBL/GenBank/DDBJ whole genome shotgun (WGS) entry which is preliminary data.</text>
</comment>
<sequence>MTDQTGVTGRCYCGAKSLRSSAAPHVVAYCHCTDCKRVTGAPVAAFAAFCEADLIITPDPGPPVSHHPGVVRWFCTACGSPLAAQYDYLPGQVYVPIGLLDQAADLEPSLHSHAENRVPWLHIDDDLPRQTGSGRDILLSPPDIE</sequence>
<dbReference type="RefSeq" id="WP_219505415.1">
    <property type="nucleotide sequence ID" value="NZ_JAHXDN010000005.1"/>
</dbReference>
<dbReference type="PROSITE" id="PS51891">
    <property type="entry name" value="CENP_V_GFA"/>
    <property type="match status" value="1"/>
</dbReference>
<dbReference type="InterPro" id="IPR006913">
    <property type="entry name" value="CENP-V/GFA"/>
</dbReference>
<protein>
    <submittedName>
        <fullName evidence="2">GFA family protein</fullName>
    </submittedName>
</protein>
<dbReference type="GO" id="GO:0016846">
    <property type="term" value="F:carbon-sulfur lyase activity"/>
    <property type="evidence" value="ECO:0007669"/>
    <property type="project" value="InterPro"/>
</dbReference>
<dbReference type="PANTHER" id="PTHR33337:SF40">
    <property type="entry name" value="CENP-V_GFA DOMAIN-CONTAINING PROTEIN-RELATED"/>
    <property type="match status" value="1"/>
</dbReference>
<reference evidence="2" key="1">
    <citation type="submission" date="2021-07" db="EMBL/GenBank/DDBJ databases">
        <title>Roseobacter insulae sp. nov., isolated from a tidal flat.</title>
        <authorList>
            <person name="Park S."/>
            <person name="Yoon J.-H."/>
        </authorList>
    </citation>
    <scope>NUCLEOTIDE SEQUENCE</scope>
    <source>
        <strain evidence="2">YSTF-M11</strain>
    </source>
</reference>
<dbReference type="Proteomes" id="UP001138661">
    <property type="component" value="Unassembled WGS sequence"/>
</dbReference>
<organism evidence="2 3">
    <name type="scientific">Roseobacter insulae</name>
    <dbReference type="NCBI Taxonomy" id="2859783"/>
    <lineage>
        <taxon>Bacteria</taxon>
        <taxon>Pseudomonadati</taxon>
        <taxon>Pseudomonadota</taxon>
        <taxon>Alphaproteobacteria</taxon>
        <taxon>Rhodobacterales</taxon>
        <taxon>Roseobacteraceae</taxon>
        <taxon>Roseobacter</taxon>
    </lineage>
</organism>
<evidence type="ECO:0000313" key="2">
    <source>
        <dbReference type="EMBL" id="MBW4709647.1"/>
    </source>
</evidence>
<name>A0A9X1K4F0_9RHOB</name>
<proteinExistence type="predicted"/>
<dbReference type="PANTHER" id="PTHR33337">
    <property type="entry name" value="GFA DOMAIN-CONTAINING PROTEIN"/>
    <property type="match status" value="1"/>
</dbReference>